<evidence type="ECO:0000256" key="4">
    <source>
        <dbReference type="ARBA" id="ARBA00022912"/>
    </source>
</evidence>
<dbReference type="InterPro" id="IPR000387">
    <property type="entry name" value="Tyr_Pase_dom"/>
</dbReference>
<dbReference type="InterPro" id="IPR029021">
    <property type="entry name" value="Prot-tyrosine_phosphatase-like"/>
</dbReference>
<dbReference type="PROSITE" id="PS00383">
    <property type="entry name" value="TYR_PHOSPHATASE_1"/>
    <property type="match status" value="1"/>
</dbReference>
<dbReference type="PROSITE" id="PS51181">
    <property type="entry name" value="PPASE_TENSIN"/>
    <property type="match status" value="1"/>
</dbReference>
<keyword evidence="3" id="KW-0378">Hydrolase</keyword>
<name>A0A915IP37_ROMCU</name>
<dbReference type="SUPFAM" id="SSF52799">
    <property type="entry name" value="(Phosphotyrosine protein) phosphatases II"/>
    <property type="match status" value="1"/>
</dbReference>
<keyword evidence="4" id="KW-0904">Protein phosphatase</keyword>
<dbReference type="Pfam" id="PF22785">
    <property type="entry name" value="Tc-R-P"/>
    <property type="match status" value="1"/>
</dbReference>
<dbReference type="PANTHER" id="PTHR12305">
    <property type="entry name" value="PHOSPHATASE WITH HOMOLOGY TO TENSIN"/>
    <property type="match status" value="1"/>
</dbReference>
<dbReference type="InterPro" id="IPR016130">
    <property type="entry name" value="Tyr_Pase_AS"/>
</dbReference>
<dbReference type="CDD" id="cd14509">
    <property type="entry name" value="PTP_PTEN"/>
    <property type="match status" value="1"/>
</dbReference>
<evidence type="ECO:0000256" key="3">
    <source>
        <dbReference type="ARBA" id="ARBA00022801"/>
    </source>
</evidence>
<keyword evidence="7" id="KW-1185">Reference proteome</keyword>
<dbReference type="PROSITE" id="PS50056">
    <property type="entry name" value="TYR_PHOSPHATASE_2"/>
    <property type="match status" value="1"/>
</dbReference>
<dbReference type="Proteomes" id="UP000887565">
    <property type="component" value="Unplaced"/>
</dbReference>
<protein>
    <submittedName>
        <fullName evidence="8">Phosphatidylinositol-3,4,5-trisphosphate 3-phosphatase</fullName>
    </submittedName>
</protein>
<evidence type="ECO:0000259" key="6">
    <source>
        <dbReference type="PROSITE" id="PS51181"/>
    </source>
</evidence>
<accession>A0A915IP37</accession>
<dbReference type="SMART" id="SM00404">
    <property type="entry name" value="PTPc_motif"/>
    <property type="match status" value="1"/>
</dbReference>
<reference evidence="8" key="1">
    <citation type="submission" date="2022-11" db="UniProtKB">
        <authorList>
            <consortium name="WormBaseParasite"/>
        </authorList>
    </citation>
    <scope>IDENTIFICATION</scope>
</reference>
<dbReference type="GO" id="GO:0005829">
    <property type="term" value="C:cytosol"/>
    <property type="evidence" value="ECO:0007669"/>
    <property type="project" value="TreeGrafter"/>
</dbReference>
<organism evidence="7 8">
    <name type="scientific">Romanomermis culicivorax</name>
    <name type="common">Nematode worm</name>
    <dbReference type="NCBI Taxonomy" id="13658"/>
    <lineage>
        <taxon>Eukaryota</taxon>
        <taxon>Metazoa</taxon>
        <taxon>Ecdysozoa</taxon>
        <taxon>Nematoda</taxon>
        <taxon>Enoplea</taxon>
        <taxon>Dorylaimia</taxon>
        <taxon>Mermithida</taxon>
        <taxon>Mermithoidea</taxon>
        <taxon>Mermithidae</taxon>
        <taxon>Romanomermis</taxon>
    </lineage>
</organism>
<dbReference type="AlphaFoldDB" id="A0A915IP37"/>
<dbReference type="GO" id="GO:0004721">
    <property type="term" value="F:phosphoprotein phosphatase activity"/>
    <property type="evidence" value="ECO:0007669"/>
    <property type="project" value="UniProtKB-KW"/>
</dbReference>
<dbReference type="WBParaSite" id="nRc.2.0.1.t15208-RA">
    <property type="protein sequence ID" value="nRc.2.0.1.t15208-RA"/>
    <property type="gene ID" value="nRc.2.0.1.g15208"/>
</dbReference>
<dbReference type="InterPro" id="IPR051281">
    <property type="entry name" value="Dual-spec_lipid-protein_phosph"/>
</dbReference>
<dbReference type="InterPro" id="IPR045101">
    <property type="entry name" value="PTP_PTEN"/>
</dbReference>
<dbReference type="Gene3D" id="3.90.190.10">
    <property type="entry name" value="Protein tyrosine phosphatase superfamily"/>
    <property type="match status" value="1"/>
</dbReference>
<sequence length="454" mass="52310">ALLLIKSEFLQKSCCSSLKKHDHNRSRGLQLIDISTADKLHALAGTLVKPGQKLCPGCRDDIPKCEAQLTVMDLNPSDDTDFTIHLTRLILAYRNSALHPLNFELLIPLSIIAQEDDEGKSESEEEKDALTLNYAFLALLEHGNWKWRLNKIRLTCVYATVEFSQSTSKRRNYSFRKNKSELRQTIETSGKVSSCWIGMTNVVRELCIKLEKRKSSQKCQLYDILPNVIAMGFPAEKMEAWYRNDRKDFKEYMNERHKSCYKVYNLCKEKNYDIAAFENRVECYPFVDHQPPRFDTILPFCQSVEQWLKANEDNVVAVHCKAGKGRTGVMISSYLLYAGVCKTATEALEFFAKKRTYDERGVTIPSQRCYVHYFEKLLREGLTYRPVKVELKAIHVQGLYLKKMMPSKLRVYANRVHTIVVPGSTDTRIIFDRPIALQGDVRVKFIYDSGLVAR</sequence>
<evidence type="ECO:0000256" key="2">
    <source>
        <dbReference type="ARBA" id="ARBA00007881"/>
    </source>
</evidence>
<dbReference type="InterPro" id="IPR003595">
    <property type="entry name" value="Tyr_Pase_cat"/>
</dbReference>
<comment type="similarity">
    <text evidence="2">Belongs to the PTEN phosphatase protein family.</text>
</comment>
<evidence type="ECO:0000259" key="5">
    <source>
        <dbReference type="PROSITE" id="PS50056"/>
    </source>
</evidence>
<dbReference type="GO" id="GO:0016314">
    <property type="term" value="F:phosphatidylinositol-3,4,5-trisphosphate 3-phosphatase activity"/>
    <property type="evidence" value="ECO:0007669"/>
    <property type="project" value="TreeGrafter"/>
</dbReference>
<dbReference type="GO" id="GO:0043005">
    <property type="term" value="C:neuron projection"/>
    <property type="evidence" value="ECO:0007669"/>
    <property type="project" value="UniProtKB-SubCell"/>
</dbReference>
<comment type="subcellular location">
    <subcellularLocation>
        <location evidence="1">Cell projection</location>
        <location evidence="1">Neuron projection</location>
    </subcellularLocation>
</comment>
<proteinExistence type="inferred from homology"/>
<evidence type="ECO:0000256" key="1">
    <source>
        <dbReference type="ARBA" id="ARBA00004487"/>
    </source>
</evidence>
<evidence type="ECO:0000313" key="8">
    <source>
        <dbReference type="WBParaSite" id="nRc.2.0.1.t15208-RA"/>
    </source>
</evidence>
<feature type="domain" description="Phosphatase tensin-type" evidence="6">
    <location>
        <begin position="210"/>
        <end position="381"/>
    </location>
</feature>
<dbReference type="InterPro" id="IPR029023">
    <property type="entry name" value="Tensin_phosphatase"/>
</dbReference>
<evidence type="ECO:0000313" key="7">
    <source>
        <dbReference type="Proteomes" id="UP000887565"/>
    </source>
</evidence>
<feature type="domain" description="Tyrosine specific protein phosphatases" evidence="5">
    <location>
        <begin position="298"/>
        <end position="355"/>
    </location>
</feature>